<evidence type="ECO:0000256" key="3">
    <source>
        <dbReference type="ARBA" id="ARBA00022989"/>
    </source>
</evidence>
<accession>A0A8H6FMT2</accession>
<dbReference type="AlphaFoldDB" id="A0A8H6FMT2"/>
<evidence type="ECO:0000313" key="8">
    <source>
        <dbReference type="Proteomes" id="UP000578531"/>
    </source>
</evidence>
<feature type="compositionally biased region" description="Low complexity" evidence="5">
    <location>
        <begin position="474"/>
        <end position="494"/>
    </location>
</feature>
<keyword evidence="8" id="KW-1185">Reference proteome</keyword>
<comment type="caution">
    <text evidence="7">The sequence shown here is derived from an EMBL/GenBank/DDBJ whole genome shotgun (WGS) entry which is preliminary data.</text>
</comment>
<evidence type="ECO:0000256" key="6">
    <source>
        <dbReference type="SAM" id="Phobius"/>
    </source>
</evidence>
<dbReference type="GeneID" id="59292037"/>
<proteinExistence type="predicted"/>
<dbReference type="PANTHER" id="PTHR15549">
    <property type="entry name" value="PAIRED IMMUNOGLOBULIN-LIKE TYPE 2 RECEPTOR"/>
    <property type="match status" value="1"/>
</dbReference>
<name>A0A8H6FMT2_9LECA</name>
<keyword evidence="3 6" id="KW-1133">Transmembrane helix</keyword>
<protein>
    <recommendedName>
        <fullName evidence="9">Kelch repeat protein</fullName>
    </recommendedName>
</protein>
<comment type="subcellular location">
    <subcellularLocation>
        <location evidence="1">Membrane</location>
        <topology evidence="1">Single-pass membrane protein</topology>
    </subcellularLocation>
</comment>
<evidence type="ECO:0000256" key="5">
    <source>
        <dbReference type="SAM" id="MobiDB-lite"/>
    </source>
</evidence>
<gene>
    <name evidence="7" type="ORF">HO173_010391</name>
</gene>
<feature type="region of interest" description="Disordered" evidence="5">
    <location>
        <begin position="474"/>
        <end position="500"/>
    </location>
</feature>
<dbReference type="RefSeq" id="XP_037160862.1">
    <property type="nucleotide sequence ID" value="XM_037312276.1"/>
</dbReference>
<dbReference type="Proteomes" id="UP000578531">
    <property type="component" value="Unassembled WGS sequence"/>
</dbReference>
<dbReference type="GO" id="GO:0016020">
    <property type="term" value="C:membrane"/>
    <property type="evidence" value="ECO:0007669"/>
    <property type="project" value="UniProtKB-SubCell"/>
</dbReference>
<evidence type="ECO:0000256" key="1">
    <source>
        <dbReference type="ARBA" id="ARBA00004167"/>
    </source>
</evidence>
<sequence>MTAFLSFHTLLISQYFLIAHTSFLARLSISGPPPTKALEPRQAPGVIAASEFLRRGYQASVVVGNWVYIDGGEFSFMSDGTTQYEYASTLLSIDLSQNWTNATVALQSTTKPNGAPNLNSPSLWYHESENLIYSGFAGWNSSFGNDPNLPAMSLWTFQPDGSGSGAWNEIIDAKSSVWSQLTRPAQPLMAFGSDSAWVLGGITSDWDQYASPENLIPGMLQFDMASRLFSNSSVQCCNATGGIYKGALQYVPSFGPEGIHIAMGGQNGIGNNGVTAGLIDFGTVSVFDPAKQEWWNQTTTGSVPSPRVEFCTAGINSTNGTYEIFVYAGWGTRLGPAAVQYDTINILTLPAFHWISVPYNPENPRHALSCNAVGGSQILTIGGVDSNSQVATGLVEDIIASTFNSSPDPFAQGLAIFDMTTMAFSNQYTAGALPYEQSEVVKQFYSQSNEAYKNNLTPQVSELLNVTHFFNSTSTNNSSSSSGSSSTPSNPATSKQSESNGLKSGAIAGIAVGASAAFFAIAAGIGYLLRRRRASQKSETPETTSKDEYKEMASVNFENHGLQEMNGAGRASELPEQSIQELEHPVLPVELQAHQHYHRD</sequence>
<dbReference type="InterPro" id="IPR011043">
    <property type="entry name" value="Gal_Oxase/kelch_b-propeller"/>
</dbReference>
<dbReference type="OrthoDB" id="10251809at2759"/>
<organism evidence="7 8">
    <name type="scientific">Letharia columbiana</name>
    <dbReference type="NCBI Taxonomy" id="112416"/>
    <lineage>
        <taxon>Eukaryota</taxon>
        <taxon>Fungi</taxon>
        <taxon>Dikarya</taxon>
        <taxon>Ascomycota</taxon>
        <taxon>Pezizomycotina</taxon>
        <taxon>Lecanoromycetes</taxon>
        <taxon>OSLEUM clade</taxon>
        <taxon>Lecanoromycetidae</taxon>
        <taxon>Lecanorales</taxon>
        <taxon>Lecanorineae</taxon>
        <taxon>Parmeliaceae</taxon>
        <taxon>Letharia</taxon>
    </lineage>
</organism>
<evidence type="ECO:0000256" key="4">
    <source>
        <dbReference type="ARBA" id="ARBA00023136"/>
    </source>
</evidence>
<evidence type="ECO:0008006" key="9">
    <source>
        <dbReference type="Google" id="ProtNLM"/>
    </source>
</evidence>
<reference evidence="7 8" key="1">
    <citation type="journal article" date="2020" name="Genomics">
        <title>Complete, high-quality genomes from long-read metagenomic sequencing of two wolf lichen thalli reveals enigmatic genome architecture.</title>
        <authorList>
            <person name="McKenzie S.K."/>
            <person name="Walston R.F."/>
            <person name="Allen J.L."/>
        </authorList>
    </citation>
    <scope>NUCLEOTIDE SEQUENCE [LARGE SCALE GENOMIC DNA]</scope>
    <source>
        <strain evidence="7">WasteWater2</strain>
    </source>
</reference>
<evidence type="ECO:0000313" key="7">
    <source>
        <dbReference type="EMBL" id="KAF6231430.1"/>
    </source>
</evidence>
<dbReference type="SUPFAM" id="SSF50965">
    <property type="entry name" value="Galactose oxidase, central domain"/>
    <property type="match status" value="1"/>
</dbReference>
<dbReference type="EMBL" id="JACCJC010000057">
    <property type="protein sequence ID" value="KAF6231430.1"/>
    <property type="molecule type" value="Genomic_DNA"/>
</dbReference>
<dbReference type="GO" id="GO:0071944">
    <property type="term" value="C:cell periphery"/>
    <property type="evidence" value="ECO:0007669"/>
    <property type="project" value="UniProtKB-ARBA"/>
</dbReference>
<feature type="transmembrane region" description="Helical" evidence="6">
    <location>
        <begin position="506"/>
        <end position="529"/>
    </location>
</feature>
<dbReference type="InterPro" id="IPR051694">
    <property type="entry name" value="Immunoregulatory_rcpt-like"/>
</dbReference>
<dbReference type="PANTHER" id="PTHR15549:SF33">
    <property type="entry name" value="MEMBRANE PROTEIN WSC4, PUTATIVE (AFU_ORTHOLOGUE AFUA_5G09020)-RELATED"/>
    <property type="match status" value="1"/>
</dbReference>
<evidence type="ECO:0000256" key="2">
    <source>
        <dbReference type="ARBA" id="ARBA00022692"/>
    </source>
</evidence>
<keyword evidence="2 6" id="KW-0812">Transmembrane</keyword>
<keyword evidence="4 6" id="KW-0472">Membrane</keyword>